<dbReference type="PANTHER" id="PTHR31194:SF140">
    <property type="entry name" value="ETHYLENE-RESPONSIVE TRANSCRIPTION FACTOR CRF2"/>
    <property type="match status" value="1"/>
</dbReference>
<evidence type="ECO:0000256" key="4">
    <source>
        <dbReference type="ARBA" id="ARBA00023163"/>
    </source>
</evidence>
<keyword evidence="3" id="KW-0238">DNA-binding</keyword>
<dbReference type="PIRSF" id="PIRSF038123">
    <property type="entry name" value="PTI6"/>
    <property type="match status" value="1"/>
</dbReference>
<dbReference type="GO" id="GO:0005634">
    <property type="term" value="C:nucleus"/>
    <property type="evidence" value="ECO:0007669"/>
    <property type="project" value="UniProtKB-SubCell"/>
</dbReference>
<evidence type="ECO:0000256" key="5">
    <source>
        <dbReference type="ARBA" id="ARBA00023242"/>
    </source>
</evidence>
<evidence type="ECO:0000259" key="6">
    <source>
        <dbReference type="PROSITE" id="PS51032"/>
    </source>
</evidence>
<dbReference type="GO" id="GO:0003700">
    <property type="term" value="F:DNA-binding transcription factor activity"/>
    <property type="evidence" value="ECO:0007669"/>
    <property type="project" value="InterPro"/>
</dbReference>
<dbReference type="CDD" id="cd00018">
    <property type="entry name" value="AP2"/>
    <property type="match status" value="1"/>
</dbReference>
<keyword evidence="8" id="KW-1185">Reference proteome</keyword>
<dbReference type="Pfam" id="PF00847">
    <property type="entry name" value="AP2"/>
    <property type="match status" value="1"/>
</dbReference>
<dbReference type="Proteomes" id="UP001371456">
    <property type="component" value="Unassembled WGS sequence"/>
</dbReference>
<comment type="subcellular location">
    <subcellularLocation>
        <location evidence="1">Nucleus</location>
    </subcellularLocation>
</comment>
<dbReference type="PROSITE" id="PS51032">
    <property type="entry name" value="AP2_ERF"/>
    <property type="match status" value="1"/>
</dbReference>
<organism evidence="7 8">
    <name type="scientific">Solanum bulbocastanum</name>
    <name type="common">Wild potato</name>
    <dbReference type="NCBI Taxonomy" id="147425"/>
    <lineage>
        <taxon>Eukaryota</taxon>
        <taxon>Viridiplantae</taxon>
        <taxon>Streptophyta</taxon>
        <taxon>Embryophyta</taxon>
        <taxon>Tracheophyta</taxon>
        <taxon>Spermatophyta</taxon>
        <taxon>Magnoliopsida</taxon>
        <taxon>eudicotyledons</taxon>
        <taxon>Gunneridae</taxon>
        <taxon>Pentapetalae</taxon>
        <taxon>asterids</taxon>
        <taxon>lamiids</taxon>
        <taxon>Solanales</taxon>
        <taxon>Solanaceae</taxon>
        <taxon>Solanoideae</taxon>
        <taxon>Solaneae</taxon>
        <taxon>Solanum</taxon>
    </lineage>
</organism>
<keyword evidence="4" id="KW-0804">Transcription</keyword>
<dbReference type="Gene3D" id="3.30.730.10">
    <property type="entry name" value="AP2/ERF domain"/>
    <property type="match status" value="1"/>
</dbReference>
<feature type="domain" description="AP2/ERF" evidence="6">
    <location>
        <begin position="60"/>
        <end position="106"/>
    </location>
</feature>
<gene>
    <name evidence="7" type="ORF">RDI58_000442</name>
</gene>
<comment type="caution">
    <text evidence="7">The sequence shown here is derived from an EMBL/GenBank/DDBJ whole genome shotgun (WGS) entry which is preliminary data.</text>
</comment>
<dbReference type="InterPro" id="IPR016177">
    <property type="entry name" value="DNA-bd_dom_sf"/>
</dbReference>
<dbReference type="SMART" id="SM00380">
    <property type="entry name" value="AP2"/>
    <property type="match status" value="1"/>
</dbReference>
<evidence type="ECO:0000256" key="3">
    <source>
        <dbReference type="ARBA" id="ARBA00023125"/>
    </source>
</evidence>
<dbReference type="AlphaFoldDB" id="A0AAN8UAF0"/>
<dbReference type="PANTHER" id="PTHR31194">
    <property type="entry name" value="SHN SHINE , DNA BINDING / TRANSCRIPTION FACTOR"/>
    <property type="match status" value="1"/>
</dbReference>
<dbReference type="SUPFAM" id="SSF54171">
    <property type="entry name" value="DNA-binding domain"/>
    <property type="match status" value="1"/>
</dbReference>
<evidence type="ECO:0000256" key="2">
    <source>
        <dbReference type="ARBA" id="ARBA00023015"/>
    </source>
</evidence>
<evidence type="ECO:0000256" key="1">
    <source>
        <dbReference type="ARBA" id="ARBA00004123"/>
    </source>
</evidence>
<proteinExistence type="predicted"/>
<sequence>MRARKKRKEITDKANVQKLERHEKAREKEIIIIVENEKTSSSMETSRAYKIKLSHRNVKKYKGVRLRKRGKWVVEVRDSKMKTGAWLGIFNTAEEAALAYDKTIIG</sequence>
<dbReference type="EMBL" id="JBANQN010000001">
    <property type="protein sequence ID" value="KAK6802660.1"/>
    <property type="molecule type" value="Genomic_DNA"/>
</dbReference>
<accession>A0AAN8UAF0</accession>
<name>A0AAN8UAF0_SOLBU</name>
<evidence type="ECO:0000313" key="8">
    <source>
        <dbReference type="Proteomes" id="UP001371456"/>
    </source>
</evidence>
<evidence type="ECO:0000313" key="7">
    <source>
        <dbReference type="EMBL" id="KAK6802660.1"/>
    </source>
</evidence>
<dbReference type="PRINTS" id="PR00367">
    <property type="entry name" value="ETHRSPELEMNT"/>
</dbReference>
<reference evidence="7 8" key="1">
    <citation type="submission" date="2024-02" db="EMBL/GenBank/DDBJ databases">
        <title>de novo genome assembly of Solanum bulbocastanum strain 11H21.</title>
        <authorList>
            <person name="Hosaka A.J."/>
        </authorList>
    </citation>
    <scope>NUCLEOTIDE SEQUENCE [LARGE SCALE GENOMIC DNA]</scope>
    <source>
        <tissue evidence="7">Young leaves</tissue>
    </source>
</reference>
<dbReference type="InterPro" id="IPR001471">
    <property type="entry name" value="AP2/ERF_dom"/>
</dbReference>
<dbReference type="InterPro" id="IPR036955">
    <property type="entry name" value="AP2/ERF_dom_sf"/>
</dbReference>
<keyword evidence="5" id="KW-0539">Nucleus</keyword>
<keyword evidence="2" id="KW-0805">Transcription regulation</keyword>
<dbReference type="InterPro" id="IPR050913">
    <property type="entry name" value="AP2/ERF_ERF"/>
</dbReference>
<protein>
    <recommendedName>
        <fullName evidence="6">AP2/ERF domain-containing protein</fullName>
    </recommendedName>
</protein>
<dbReference type="GO" id="GO:0003677">
    <property type="term" value="F:DNA binding"/>
    <property type="evidence" value="ECO:0007669"/>
    <property type="project" value="UniProtKB-KW"/>
</dbReference>